<evidence type="ECO:0000313" key="3">
    <source>
        <dbReference type="Proteomes" id="UP000623107"/>
    </source>
</evidence>
<dbReference type="PROSITE" id="PS51257">
    <property type="entry name" value="PROKAR_LIPOPROTEIN"/>
    <property type="match status" value="1"/>
</dbReference>
<sequence>MVRKIVTTAGSSHNNGPTTYGCWSEPEDRSLSTGHATYRDAIDAAMDAEERR</sequence>
<protein>
    <submittedName>
        <fullName evidence="2">Uncharacterized protein</fullName>
    </submittedName>
</protein>
<proteinExistence type="predicted"/>
<evidence type="ECO:0000313" key="2">
    <source>
        <dbReference type="EMBL" id="MBF0859293.1"/>
    </source>
</evidence>
<feature type="compositionally biased region" description="Polar residues" evidence="1">
    <location>
        <begin position="8"/>
        <end position="18"/>
    </location>
</feature>
<keyword evidence="3" id="KW-1185">Reference proteome</keyword>
<dbReference type="Proteomes" id="UP000623107">
    <property type="component" value="Unassembled WGS sequence"/>
</dbReference>
<accession>A0ABR9Y5T8</accession>
<dbReference type="RefSeq" id="WP_194259938.1">
    <property type="nucleotide sequence ID" value="NZ_JABCQG010000010.1"/>
</dbReference>
<dbReference type="EMBL" id="JABCQG010000010">
    <property type="protein sequence ID" value="MBF0859293.1"/>
    <property type="molecule type" value="Genomic_DNA"/>
</dbReference>
<gene>
    <name evidence="2" type="ORF">HKD24_08700</name>
</gene>
<reference evidence="2" key="2">
    <citation type="submission" date="2020-11" db="EMBL/GenBank/DDBJ databases">
        <title>Description of novel Gluconobacter species.</title>
        <authorList>
            <person name="Cleenwerck I."/>
            <person name="Cnockaert M."/>
            <person name="Borremans W."/>
            <person name="Wieme A.D."/>
            <person name="De Vuyst L."/>
            <person name="Vandamme P."/>
        </authorList>
    </citation>
    <scope>NUCLEOTIDE SEQUENCE</scope>
    <source>
        <strain evidence="2">LMG 31484</strain>
    </source>
</reference>
<name>A0ABR9Y5T8_9PROT</name>
<organism evidence="2 3">
    <name type="scientific">Gluconobacter vitians</name>
    <dbReference type="NCBI Taxonomy" id="2728102"/>
    <lineage>
        <taxon>Bacteria</taxon>
        <taxon>Pseudomonadati</taxon>
        <taxon>Pseudomonadota</taxon>
        <taxon>Alphaproteobacteria</taxon>
        <taxon>Acetobacterales</taxon>
        <taxon>Acetobacteraceae</taxon>
        <taxon>Gluconobacter</taxon>
    </lineage>
</organism>
<comment type="caution">
    <text evidence="2">The sequence shown here is derived from an EMBL/GenBank/DDBJ whole genome shotgun (WGS) entry which is preliminary data.</text>
</comment>
<evidence type="ECO:0000256" key="1">
    <source>
        <dbReference type="SAM" id="MobiDB-lite"/>
    </source>
</evidence>
<feature type="region of interest" description="Disordered" evidence="1">
    <location>
        <begin position="1"/>
        <end position="37"/>
    </location>
</feature>
<reference evidence="2" key="1">
    <citation type="submission" date="2020-04" db="EMBL/GenBank/DDBJ databases">
        <authorList>
            <person name="Sombolestani A."/>
        </authorList>
    </citation>
    <scope>NUCLEOTIDE SEQUENCE</scope>
    <source>
        <strain evidence="2">LMG 31484</strain>
    </source>
</reference>